<protein>
    <submittedName>
        <fullName evidence="3">Uncharacterized protein</fullName>
    </submittedName>
</protein>
<evidence type="ECO:0000256" key="1">
    <source>
        <dbReference type="SAM" id="MobiDB-lite"/>
    </source>
</evidence>
<evidence type="ECO:0000256" key="2">
    <source>
        <dbReference type="SAM" id="SignalP"/>
    </source>
</evidence>
<feature type="compositionally biased region" description="Polar residues" evidence="1">
    <location>
        <begin position="139"/>
        <end position="157"/>
    </location>
</feature>
<dbReference type="EMBL" id="RWJN01000447">
    <property type="protein sequence ID" value="TCD61608.1"/>
    <property type="molecule type" value="Genomic_DNA"/>
</dbReference>
<evidence type="ECO:0000313" key="3">
    <source>
        <dbReference type="EMBL" id="TCD61608.1"/>
    </source>
</evidence>
<reference evidence="3 4" key="1">
    <citation type="submission" date="2018-11" db="EMBL/GenBank/DDBJ databases">
        <title>Genome assembly of Steccherinum ochraceum LE-BIN_3174, the white-rot fungus of the Steccherinaceae family (The Residual Polyporoid clade, Polyporales, Basidiomycota).</title>
        <authorList>
            <person name="Fedorova T.V."/>
            <person name="Glazunova O.A."/>
            <person name="Landesman E.O."/>
            <person name="Moiseenko K.V."/>
            <person name="Psurtseva N.V."/>
            <person name="Savinova O.S."/>
            <person name="Shakhova N.V."/>
            <person name="Tyazhelova T.V."/>
            <person name="Vasina D.V."/>
        </authorList>
    </citation>
    <scope>NUCLEOTIDE SEQUENCE [LARGE SCALE GENOMIC DNA]</scope>
    <source>
        <strain evidence="3 4">LE-BIN_3174</strain>
    </source>
</reference>
<organism evidence="3 4">
    <name type="scientific">Steccherinum ochraceum</name>
    <dbReference type="NCBI Taxonomy" id="92696"/>
    <lineage>
        <taxon>Eukaryota</taxon>
        <taxon>Fungi</taxon>
        <taxon>Dikarya</taxon>
        <taxon>Basidiomycota</taxon>
        <taxon>Agaricomycotina</taxon>
        <taxon>Agaricomycetes</taxon>
        <taxon>Polyporales</taxon>
        <taxon>Steccherinaceae</taxon>
        <taxon>Steccherinum</taxon>
    </lineage>
</organism>
<keyword evidence="4" id="KW-1185">Reference proteome</keyword>
<comment type="caution">
    <text evidence="3">The sequence shown here is derived from an EMBL/GenBank/DDBJ whole genome shotgun (WGS) entry which is preliminary data.</text>
</comment>
<dbReference type="PANTHER" id="PTHR37487">
    <property type="entry name" value="CHROMOSOME 1, WHOLE GENOME SHOTGUN SEQUENCE"/>
    <property type="match status" value="1"/>
</dbReference>
<accession>A0A4R0RDB8</accession>
<feature type="region of interest" description="Disordered" evidence="1">
    <location>
        <begin position="138"/>
        <end position="161"/>
    </location>
</feature>
<feature type="signal peptide" evidence="2">
    <location>
        <begin position="1"/>
        <end position="20"/>
    </location>
</feature>
<name>A0A4R0RDB8_9APHY</name>
<dbReference type="Proteomes" id="UP000292702">
    <property type="component" value="Unassembled WGS sequence"/>
</dbReference>
<gene>
    <name evidence="3" type="ORF">EIP91_008173</name>
</gene>
<proteinExistence type="predicted"/>
<evidence type="ECO:0000313" key="4">
    <source>
        <dbReference type="Proteomes" id="UP000292702"/>
    </source>
</evidence>
<dbReference type="AlphaFoldDB" id="A0A4R0RDB8"/>
<dbReference type="PANTHER" id="PTHR37487:SF2">
    <property type="entry name" value="EXPRESSED PROTEIN"/>
    <property type="match status" value="1"/>
</dbReference>
<sequence>MYSTLFSAALFAAFVGSVSAVQDLKITQPPELTQCQNVKLTWGTSKPPYDIIVAPASDPCNTVLADLGGNHTTTSLTWNTNLKAGTEVVFSLLDDNGDEGWTGSITIKPSNDSSCLPASQQPSTTANVPATTLVVPAGNAQNTPPAVNPPSQAQPTDNGAVPVGAANAGINPLDSGASAFHKFSGASVAISVVAVLLAATL</sequence>
<keyword evidence="2" id="KW-0732">Signal</keyword>
<dbReference type="OrthoDB" id="3259746at2759"/>
<feature type="chain" id="PRO_5020601846" evidence="2">
    <location>
        <begin position="21"/>
        <end position="201"/>
    </location>
</feature>